<dbReference type="PROSITE" id="PS50005">
    <property type="entry name" value="TPR"/>
    <property type="match status" value="3"/>
</dbReference>
<dbReference type="PANTHER" id="PTHR12558:SF13">
    <property type="entry name" value="CELL DIVISION CYCLE PROTEIN 27 HOMOLOG"/>
    <property type="match status" value="1"/>
</dbReference>
<keyword evidence="1" id="KW-0802">TPR repeat</keyword>
<dbReference type="AlphaFoldDB" id="A0A4R1KK69"/>
<protein>
    <submittedName>
        <fullName evidence="2">Anaphase-promoting complex subunit 3</fullName>
    </submittedName>
</protein>
<dbReference type="PANTHER" id="PTHR12558">
    <property type="entry name" value="CELL DIVISION CYCLE 16,23,27"/>
    <property type="match status" value="1"/>
</dbReference>
<comment type="caution">
    <text evidence="2">The sequence shown here is derived from an EMBL/GenBank/DDBJ whole genome shotgun (WGS) entry which is preliminary data.</text>
</comment>
<dbReference type="Proteomes" id="UP000295714">
    <property type="component" value="Unassembled WGS sequence"/>
</dbReference>
<accession>A0A4R1KK69</accession>
<reference evidence="2 3" key="1">
    <citation type="journal article" date="2015" name="Stand. Genomic Sci.">
        <title>Genomic Encyclopedia of Bacterial and Archaeal Type Strains, Phase III: the genomes of soil and plant-associated and newly described type strains.</title>
        <authorList>
            <person name="Whitman W.B."/>
            <person name="Woyke T."/>
            <person name="Klenk H.P."/>
            <person name="Zhou Y."/>
            <person name="Lilburn T.G."/>
            <person name="Beck B.J."/>
            <person name="De Vos P."/>
            <person name="Vandamme P."/>
            <person name="Eisen J.A."/>
            <person name="Garrity G."/>
            <person name="Hugenholtz P."/>
            <person name="Kyrpides N.C."/>
        </authorList>
    </citation>
    <scope>NUCLEOTIDE SEQUENCE [LARGE SCALE GENOMIC DNA]</scope>
    <source>
        <strain evidence="2 3">CECT 8445</strain>
    </source>
</reference>
<feature type="repeat" description="TPR" evidence="1">
    <location>
        <begin position="287"/>
        <end position="320"/>
    </location>
</feature>
<organism evidence="2 3">
    <name type="scientific">Winogradskyella wandonensis</name>
    <dbReference type="NCBI Taxonomy" id="1442586"/>
    <lineage>
        <taxon>Bacteria</taxon>
        <taxon>Pseudomonadati</taxon>
        <taxon>Bacteroidota</taxon>
        <taxon>Flavobacteriia</taxon>
        <taxon>Flavobacteriales</taxon>
        <taxon>Flavobacteriaceae</taxon>
        <taxon>Winogradskyella</taxon>
    </lineage>
</organism>
<dbReference type="Pfam" id="PF13429">
    <property type="entry name" value="TPR_15"/>
    <property type="match status" value="1"/>
</dbReference>
<gene>
    <name evidence="2" type="ORF">DFQ05_2380</name>
</gene>
<dbReference type="Gene3D" id="1.25.40.10">
    <property type="entry name" value="Tetratricopeptide repeat domain"/>
    <property type="match status" value="3"/>
</dbReference>
<dbReference type="InterPro" id="IPR011990">
    <property type="entry name" value="TPR-like_helical_dom_sf"/>
</dbReference>
<proteinExistence type="predicted"/>
<name>A0A4R1KK69_9FLAO</name>
<sequence>MLKRLTILIIFIQFNAEAQSSALQLGDSLYANGNYSKAIKAYEKHTNQDEVYDKIAKAYLAIGNNGKALDNYKKGVEANPKDALIKFEYAKLLSRSKKYAEASDLFEELIYVDYKNPNYHYQKGVVLEKLKDSTFLNRYLSAYQLDPTHQKAIFKIAKYYLIKRKHQTSHKYIDKGLESYAENVELISLKAQNYYHQDYIKEAIIWFNKLLDLGESSEFIHEKLSICYAKNYDYEKAIFHRKKVLDYNPYDATSMYVIGTYYEELKDYEKAEEYISKSLKLQDKPLNDEYVKLGRLYNFQKQYEKAISAFQKAVKEDSKDIFAKFAIIRTKDEYYADRNAVIKLYEDFIERNSANEVYTRFAQIRLKELKEEGFMKKD</sequence>
<keyword evidence="3" id="KW-1185">Reference proteome</keyword>
<evidence type="ECO:0000256" key="1">
    <source>
        <dbReference type="PROSITE-ProRule" id="PRU00339"/>
    </source>
</evidence>
<dbReference type="InterPro" id="IPR019734">
    <property type="entry name" value="TPR_rpt"/>
</dbReference>
<feature type="repeat" description="TPR" evidence="1">
    <location>
        <begin position="252"/>
        <end position="285"/>
    </location>
</feature>
<dbReference type="SUPFAM" id="SSF48452">
    <property type="entry name" value="TPR-like"/>
    <property type="match status" value="1"/>
</dbReference>
<evidence type="ECO:0000313" key="2">
    <source>
        <dbReference type="EMBL" id="TCK65165.1"/>
    </source>
</evidence>
<feature type="repeat" description="TPR" evidence="1">
    <location>
        <begin position="49"/>
        <end position="82"/>
    </location>
</feature>
<dbReference type="SMART" id="SM00028">
    <property type="entry name" value="TPR"/>
    <property type="match status" value="7"/>
</dbReference>
<evidence type="ECO:0000313" key="3">
    <source>
        <dbReference type="Proteomes" id="UP000295714"/>
    </source>
</evidence>
<dbReference type="OrthoDB" id="9810596at2"/>
<dbReference type="RefSeq" id="WP_132705595.1">
    <property type="nucleotide sequence ID" value="NZ_SMGI01000004.1"/>
</dbReference>
<dbReference type="Pfam" id="PF12895">
    <property type="entry name" value="ANAPC3"/>
    <property type="match status" value="1"/>
</dbReference>
<dbReference type="EMBL" id="SMGI01000004">
    <property type="protein sequence ID" value="TCK65165.1"/>
    <property type="molecule type" value="Genomic_DNA"/>
</dbReference>